<keyword evidence="3" id="KW-1185">Reference proteome</keyword>
<name>A0AAV5ANN8_9AGAM</name>
<comment type="caution">
    <text evidence="2">The sequence shown here is derived from an EMBL/GenBank/DDBJ whole genome shotgun (WGS) entry which is preliminary data.</text>
</comment>
<dbReference type="EMBL" id="BPWL01000011">
    <property type="protein sequence ID" value="GJJ15387.1"/>
    <property type="molecule type" value="Genomic_DNA"/>
</dbReference>
<evidence type="ECO:0000256" key="1">
    <source>
        <dbReference type="SAM" id="Coils"/>
    </source>
</evidence>
<dbReference type="Proteomes" id="UP001050691">
    <property type="component" value="Unassembled WGS sequence"/>
</dbReference>
<feature type="coiled-coil region" evidence="1">
    <location>
        <begin position="10"/>
        <end position="37"/>
    </location>
</feature>
<evidence type="ECO:0008006" key="4">
    <source>
        <dbReference type="Google" id="ProtNLM"/>
    </source>
</evidence>
<accession>A0AAV5ANN8</accession>
<organism evidence="2 3">
    <name type="scientific">Clathrus columnatus</name>
    <dbReference type="NCBI Taxonomy" id="1419009"/>
    <lineage>
        <taxon>Eukaryota</taxon>
        <taxon>Fungi</taxon>
        <taxon>Dikarya</taxon>
        <taxon>Basidiomycota</taxon>
        <taxon>Agaricomycotina</taxon>
        <taxon>Agaricomycetes</taxon>
        <taxon>Phallomycetidae</taxon>
        <taxon>Phallales</taxon>
        <taxon>Clathraceae</taxon>
        <taxon>Clathrus</taxon>
    </lineage>
</organism>
<sequence length="563" mass="64337">MALSRSRSKKKNIYQDLKDIQQDLKDVRSAITALLTKMGTGFKEASSKSTEETITNQPNTLPAAINKLPIELLSYIILLAHSSINTLRDTHAHPYLSYTWVCRHWRYILIYNPVFWTLIQPPLSRELLTQETFYHELFRRSGSSKVDVILLPKYTKFDTMLENLFVKESSRVRNLRLSNFGPLVLSGIHFPSLRGFALIDDCGPSYRIFKERLHVLQLLSILTASNHLDTFQCTLYEHEWTRTCKDQMASIFSRLRNLSLTLGSAEIVGPVLDLLHNNARLQSLQLSSQTHNTEISSGQLILPELGFLSIKNFVINHHIQCPKLFSLSAAHKFPARTPDHLILKEMDLSSLKYLWIRENCPRDRFGYCILGTKERIDCGTVFSEKMDILFGDYPVYEYCFHLKLSSRDTSTSAVKKALSSIIPQLISLIELHLLFPRTYSVCRKIIPQLPSVQKIIVESGNGLMGLLRLLNNPSRCPQLTHLSYTTVSVPKNLKEYAENVGRKLTNCLQSRQDNAESASNVALKYINLGNCPPLPNIWLEELRKLGAEIVTKQKNTVSFYFNF</sequence>
<evidence type="ECO:0000313" key="3">
    <source>
        <dbReference type="Proteomes" id="UP001050691"/>
    </source>
</evidence>
<proteinExistence type="predicted"/>
<keyword evidence="1" id="KW-0175">Coiled coil</keyword>
<gene>
    <name evidence="2" type="ORF">Clacol_009663</name>
</gene>
<evidence type="ECO:0000313" key="2">
    <source>
        <dbReference type="EMBL" id="GJJ15387.1"/>
    </source>
</evidence>
<protein>
    <recommendedName>
        <fullName evidence="4">F-box domain-containing protein</fullName>
    </recommendedName>
</protein>
<reference evidence="2" key="1">
    <citation type="submission" date="2021-10" db="EMBL/GenBank/DDBJ databases">
        <title>De novo Genome Assembly of Clathrus columnatus (Basidiomycota, Fungi) Using Illumina and Nanopore Sequence Data.</title>
        <authorList>
            <person name="Ogiso-Tanaka E."/>
            <person name="Itagaki H."/>
            <person name="Hosoya T."/>
            <person name="Hosaka K."/>
        </authorList>
    </citation>
    <scope>NUCLEOTIDE SEQUENCE</scope>
    <source>
        <strain evidence="2">MO-923</strain>
    </source>
</reference>
<dbReference type="AlphaFoldDB" id="A0AAV5ANN8"/>